<dbReference type="InterPro" id="IPR000835">
    <property type="entry name" value="HTH_MarR-typ"/>
</dbReference>
<dbReference type="GeneID" id="98835818"/>
<dbReference type="Pfam" id="PF12802">
    <property type="entry name" value="MarR_2"/>
    <property type="match status" value="1"/>
</dbReference>
<dbReference type="SUPFAM" id="SSF46785">
    <property type="entry name" value="Winged helix' DNA-binding domain"/>
    <property type="match status" value="1"/>
</dbReference>
<dbReference type="RefSeq" id="YP_011108862.1">
    <property type="nucleotide sequence ID" value="NC_092586.1"/>
</dbReference>
<dbReference type="Proteomes" id="UP001302265">
    <property type="component" value="Segment"/>
</dbReference>
<protein>
    <recommendedName>
        <fullName evidence="1">HTH marR-type domain-containing protein</fullName>
    </recommendedName>
</protein>
<name>A0AA86XJZ4_9CAUD</name>
<dbReference type="Gene3D" id="1.10.10.10">
    <property type="entry name" value="Winged helix-like DNA-binding domain superfamily/Winged helix DNA-binding domain"/>
    <property type="match status" value="1"/>
</dbReference>
<evidence type="ECO:0000313" key="2">
    <source>
        <dbReference type="EMBL" id="DBA35309.1"/>
    </source>
</evidence>
<gene>
    <name evidence="2" type="ORF">vir215_00007</name>
</gene>
<sequence length="74" mass="8553">MIPFEKDATSIRYRVLDHITMYPGRTTQEIADATGITHRRVKSACDYLQVRGYIINIATSGNCRPRRLIRRDAE</sequence>
<keyword evidence="3" id="KW-1185">Reference proteome</keyword>
<accession>A0AA86XJZ4</accession>
<dbReference type="InterPro" id="IPR036388">
    <property type="entry name" value="WH-like_DNA-bd_sf"/>
</dbReference>
<organism evidence="2 3">
    <name type="scientific">Caudoviricetes sp. vir215</name>
    <dbReference type="NCBI Taxonomy" id="3068354"/>
    <lineage>
        <taxon>Viruses</taxon>
        <taxon>Duplodnaviria</taxon>
        <taxon>Heunggongvirae</taxon>
        <taxon>Uroviricota</taxon>
        <taxon>Caudoviricetes</taxon>
    </lineage>
</organism>
<evidence type="ECO:0000313" key="3">
    <source>
        <dbReference type="Proteomes" id="UP001302265"/>
    </source>
</evidence>
<evidence type="ECO:0000259" key="1">
    <source>
        <dbReference type="Pfam" id="PF12802"/>
    </source>
</evidence>
<feature type="domain" description="HTH marR-type" evidence="1">
    <location>
        <begin position="9"/>
        <end position="54"/>
    </location>
</feature>
<dbReference type="InterPro" id="IPR036390">
    <property type="entry name" value="WH_DNA-bd_sf"/>
</dbReference>
<dbReference type="EMBL" id="BK063676">
    <property type="protein sequence ID" value="DBA35309.1"/>
    <property type="molecule type" value="Genomic_DNA"/>
</dbReference>
<reference evidence="2 3" key="1">
    <citation type="journal article" date="2023" name="Nat. Microbiol.">
        <title>A compendium of viruses from methanogenic archaea reveals their diversity and adaptations to the gut environment.</title>
        <authorList>
            <person name="Medvedeva S."/>
            <person name="Borrel G."/>
            <person name="Krupovic M."/>
            <person name="Gribaldo S."/>
        </authorList>
    </citation>
    <scope>NUCLEOTIDE SEQUENCE [LARGE SCALE GENOMIC DNA]</scope>
</reference>
<proteinExistence type="predicted"/>
<dbReference type="GO" id="GO:0003700">
    <property type="term" value="F:DNA-binding transcription factor activity"/>
    <property type="evidence" value="ECO:0007669"/>
    <property type="project" value="InterPro"/>
</dbReference>